<organism evidence="2 3">
    <name type="scientific">Rufibacter hautae</name>
    <dbReference type="NCBI Taxonomy" id="2595005"/>
    <lineage>
        <taxon>Bacteria</taxon>
        <taxon>Pseudomonadati</taxon>
        <taxon>Bacteroidota</taxon>
        <taxon>Cytophagia</taxon>
        <taxon>Cytophagales</taxon>
        <taxon>Hymenobacteraceae</taxon>
        <taxon>Rufibacter</taxon>
    </lineage>
</organism>
<feature type="transmembrane region" description="Helical" evidence="1">
    <location>
        <begin position="84"/>
        <end position="106"/>
    </location>
</feature>
<protein>
    <submittedName>
        <fullName evidence="2">Uncharacterized protein</fullName>
    </submittedName>
</protein>
<feature type="transmembrane region" description="Helical" evidence="1">
    <location>
        <begin position="55"/>
        <end position="72"/>
    </location>
</feature>
<feature type="transmembrane region" description="Helical" evidence="1">
    <location>
        <begin position="207"/>
        <end position="225"/>
    </location>
</feature>
<gene>
    <name evidence="2" type="ORF">FOA19_10440</name>
</gene>
<dbReference type="AlphaFoldDB" id="A0A5B6TN21"/>
<keyword evidence="1" id="KW-1133">Transmembrane helix</keyword>
<sequence>MEPINNSLTHSNGENELTNIKFGPRGKVKFDKTLFLAEYNSLRQEILQRIGQQTTITQITLTAWAAILAYAIPKSSDLSHVNVLYDTIFLILVYPLLSYFISYSWAFNNTRICQIGTYLREREKTATKLWGLMNWENHIAKEPGIYKYNINDESKRTKLEHGMAIFIGTQVVSIFIACIILLLLYIFNEFPNWFPQLAELKPSEKEPKKVSLTLVYIFIIVDSIITHKTYKKIKHSGF</sequence>
<evidence type="ECO:0000313" key="3">
    <source>
        <dbReference type="Proteomes" id="UP000324133"/>
    </source>
</evidence>
<dbReference type="RefSeq" id="WP_149090776.1">
    <property type="nucleotide sequence ID" value="NZ_VKKY01000002.1"/>
</dbReference>
<evidence type="ECO:0000313" key="2">
    <source>
        <dbReference type="EMBL" id="KAA3437713.1"/>
    </source>
</evidence>
<feature type="transmembrane region" description="Helical" evidence="1">
    <location>
        <begin position="164"/>
        <end position="187"/>
    </location>
</feature>
<name>A0A5B6TN21_9BACT</name>
<dbReference type="Proteomes" id="UP000324133">
    <property type="component" value="Unassembled WGS sequence"/>
</dbReference>
<keyword evidence="1" id="KW-0472">Membrane</keyword>
<keyword evidence="1" id="KW-0812">Transmembrane</keyword>
<accession>A0A5B6TN21</accession>
<comment type="caution">
    <text evidence="2">The sequence shown here is derived from an EMBL/GenBank/DDBJ whole genome shotgun (WGS) entry which is preliminary data.</text>
</comment>
<proteinExistence type="predicted"/>
<keyword evidence="3" id="KW-1185">Reference proteome</keyword>
<evidence type="ECO:0000256" key="1">
    <source>
        <dbReference type="SAM" id="Phobius"/>
    </source>
</evidence>
<reference evidence="2 3" key="1">
    <citation type="submission" date="2019-07" db="EMBL/GenBank/DDBJ databases">
        <title>Rufibacter sp. nov., isolated from lake sediment.</title>
        <authorList>
            <person name="Qu J.-H."/>
        </authorList>
    </citation>
    <scope>NUCLEOTIDE SEQUENCE [LARGE SCALE GENOMIC DNA]</scope>
    <source>
        <strain evidence="2 3">NBS58-1</strain>
    </source>
</reference>
<dbReference type="EMBL" id="VKKY01000002">
    <property type="protein sequence ID" value="KAA3437713.1"/>
    <property type="molecule type" value="Genomic_DNA"/>
</dbReference>